<proteinExistence type="predicted"/>
<evidence type="ECO:0000313" key="2">
    <source>
        <dbReference type="Proteomes" id="UP000887565"/>
    </source>
</evidence>
<name>A0A915IEV4_ROMCU</name>
<feature type="compositionally biased region" description="Polar residues" evidence="1">
    <location>
        <begin position="197"/>
        <end position="206"/>
    </location>
</feature>
<evidence type="ECO:0000256" key="1">
    <source>
        <dbReference type="SAM" id="MobiDB-lite"/>
    </source>
</evidence>
<organism evidence="2 3">
    <name type="scientific">Romanomermis culicivorax</name>
    <name type="common">Nematode worm</name>
    <dbReference type="NCBI Taxonomy" id="13658"/>
    <lineage>
        <taxon>Eukaryota</taxon>
        <taxon>Metazoa</taxon>
        <taxon>Ecdysozoa</taxon>
        <taxon>Nematoda</taxon>
        <taxon>Enoplea</taxon>
        <taxon>Dorylaimia</taxon>
        <taxon>Mermithida</taxon>
        <taxon>Mermithoidea</taxon>
        <taxon>Mermithidae</taxon>
        <taxon>Romanomermis</taxon>
    </lineage>
</organism>
<feature type="region of interest" description="Disordered" evidence="1">
    <location>
        <begin position="197"/>
        <end position="221"/>
    </location>
</feature>
<dbReference type="Proteomes" id="UP000887565">
    <property type="component" value="Unplaced"/>
</dbReference>
<reference evidence="3" key="1">
    <citation type="submission" date="2022-11" db="UniProtKB">
        <authorList>
            <consortium name="WormBaseParasite"/>
        </authorList>
    </citation>
    <scope>IDENTIFICATION</scope>
</reference>
<evidence type="ECO:0000313" key="3">
    <source>
        <dbReference type="WBParaSite" id="nRc.2.0.1.t11751-RA"/>
    </source>
</evidence>
<dbReference type="AlphaFoldDB" id="A0A915IEV4"/>
<accession>A0A915IEV4</accession>
<protein>
    <submittedName>
        <fullName evidence="3">Uncharacterized protein</fullName>
    </submittedName>
</protein>
<dbReference type="WBParaSite" id="nRc.2.0.1.t11751-RA">
    <property type="protein sequence ID" value="nRc.2.0.1.t11751-RA"/>
    <property type="gene ID" value="nRc.2.0.1.g11751"/>
</dbReference>
<sequence>MDVFKRPLSPIETKKHPFNHRLSVPSILEPDSQRFCRSSSFQNINSIVEQETAGYEDDEEIEEQNLDKNKANLSTMNGTLDLEKRRLNSRHRKASLSAIFLPALSSTAALGTSEFYVEVPKAGSKNSKREITPDENSSAEVNQFSVIANNQKVKRPLSINFAASSSMLNVSQTFDEKSMSASTPSVKELCDQAANITASDGNNSKNADPASLENKKDHFTK</sequence>
<keyword evidence="2" id="KW-1185">Reference proteome</keyword>